<evidence type="ECO:0000313" key="9">
    <source>
        <dbReference type="EMBL" id="GAA1380205.1"/>
    </source>
</evidence>
<dbReference type="CDD" id="cd00093">
    <property type="entry name" value="HTH_XRE"/>
    <property type="match status" value="1"/>
</dbReference>
<dbReference type="PANTHER" id="PTHR30055:SF238">
    <property type="entry name" value="MYCOFACTOCIN BIOSYNTHESIS TRANSCRIPTIONAL REGULATOR MFTR-RELATED"/>
    <property type="match status" value="1"/>
</dbReference>
<feature type="region of interest" description="Disordered" evidence="6">
    <location>
        <begin position="100"/>
        <end position="120"/>
    </location>
</feature>
<reference evidence="9 10" key="1">
    <citation type="journal article" date="2019" name="Int. J. Syst. Evol. Microbiol.">
        <title>The Global Catalogue of Microorganisms (GCM) 10K type strain sequencing project: providing services to taxonomists for standard genome sequencing and annotation.</title>
        <authorList>
            <consortium name="The Broad Institute Genomics Platform"/>
            <consortium name="The Broad Institute Genome Sequencing Center for Infectious Disease"/>
            <person name="Wu L."/>
            <person name="Ma J."/>
        </authorList>
    </citation>
    <scope>NUCLEOTIDE SEQUENCE [LARGE SCALE GENOMIC DNA]</scope>
    <source>
        <strain evidence="9 10">JCM 11896</strain>
    </source>
</reference>
<dbReference type="InterPro" id="IPR001647">
    <property type="entry name" value="HTH_TetR"/>
</dbReference>
<accession>A0ABN1XGJ1</accession>
<gene>
    <name evidence="9" type="ORF">GCM10009613_04150</name>
</gene>
<dbReference type="Pfam" id="PF13977">
    <property type="entry name" value="TetR_C_6"/>
    <property type="match status" value="1"/>
</dbReference>
<keyword evidence="4" id="KW-0804">Transcription</keyword>
<evidence type="ECO:0000313" key="10">
    <source>
        <dbReference type="Proteomes" id="UP001501414"/>
    </source>
</evidence>
<keyword evidence="2" id="KW-0805">Transcription regulation</keyword>
<dbReference type="Proteomes" id="UP001501414">
    <property type="component" value="Unassembled WGS sequence"/>
</dbReference>
<dbReference type="SUPFAM" id="SSF48498">
    <property type="entry name" value="Tetracyclin repressor-like, C-terminal domain"/>
    <property type="match status" value="1"/>
</dbReference>
<name>A0ABN1XGJ1_9PSEU</name>
<dbReference type="PANTHER" id="PTHR30055">
    <property type="entry name" value="HTH-TYPE TRANSCRIPTIONAL REGULATOR RUTR"/>
    <property type="match status" value="1"/>
</dbReference>
<keyword evidence="1" id="KW-0678">Repressor</keyword>
<dbReference type="SUPFAM" id="SSF47413">
    <property type="entry name" value="lambda repressor-like DNA-binding domains"/>
    <property type="match status" value="1"/>
</dbReference>
<keyword evidence="3 5" id="KW-0238">DNA-binding</keyword>
<feature type="domain" description="HTH cro/C1-type" evidence="7">
    <location>
        <begin position="14"/>
        <end position="68"/>
    </location>
</feature>
<evidence type="ECO:0000259" key="8">
    <source>
        <dbReference type="PROSITE" id="PS50977"/>
    </source>
</evidence>
<dbReference type="InterPro" id="IPR001387">
    <property type="entry name" value="Cro/C1-type_HTH"/>
</dbReference>
<protein>
    <submittedName>
        <fullName evidence="9">TetR family transcriptional regulator C-terminal domain-containing protein</fullName>
    </submittedName>
</protein>
<evidence type="ECO:0000256" key="5">
    <source>
        <dbReference type="PROSITE-ProRule" id="PRU00335"/>
    </source>
</evidence>
<dbReference type="RefSeq" id="WP_344017828.1">
    <property type="nucleotide sequence ID" value="NZ_BAAAJK010000001.1"/>
</dbReference>
<organism evidence="9 10">
    <name type="scientific">Pseudonocardia kongjuensis</name>
    <dbReference type="NCBI Taxonomy" id="102227"/>
    <lineage>
        <taxon>Bacteria</taxon>
        <taxon>Bacillati</taxon>
        <taxon>Actinomycetota</taxon>
        <taxon>Actinomycetes</taxon>
        <taxon>Pseudonocardiales</taxon>
        <taxon>Pseudonocardiaceae</taxon>
        <taxon>Pseudonocardia</taxon>
    </lineage>
</organism>
<evidence type="ECO:0000256" key="4">
    <source>
        <dbReference type="ARBA" id="ARBA00023163"/>
    </source>
</evidence>
<dbReference type="SUPFAM" id="SSF46689">
    <property type="entry name" value="Homeodomain-like"/>
    <property type="match status" value="1"/>
</dbReference>
<dbReference type="Pfam" id="PF00440">
    <property type="entry name" value="TetR_N"/>
    <property type="match status" value="1"/>
</dbReference>
<dbReference type="Gene3D" id="1.10.357.10">
    <property type="entry name" value="Tetracycline Repressor, domain 2"/>
    <property type="match status" value="1"/>
</dbReference>
<feature type="DNA-binding region" description="H-T-H motif" evidence="5">
    <location>
        <begin position="144"/>
        <end position="163"/>
    </location>
</feature>
<evidence type="ECO:0000256" key="1">
    <source>
        <dbReference type="ARBA" id="ARBA00022491"/>
    </source>
</evidence>
<dbReference type="InterPro" id="IPR036271">
    <property type="entry name" value="Tet_transcr_reg_TetR-rel_C_sf"/>
</dbReference>
<evidence type="ECO:0000256" key="3">
    <source>
        <dbReference type="ARBA" id="ARBA00023125"/>
    </source>
</evidence>
<dbReference type="InterPro" id="IPR050109">
    <property type="entry name" value="HTH-type_TetR-like_transc_reg"/>
</dbReference>
<dbReference type="PROSITE" id="PS50943">
    <property type="entry name" value="HTH_CROC1"/>
    <property type="match status" value="1"/>
</dbReference>
<evidence type="ECO:0000259" key="7">
    <source>
        <dbReference type="PROSITE" id="PS50943"/>
    </source>
</evidence>
<comment type="caution">
    <text evidence="9">The sequence shown here is derived from an EMBL/GenBank/DDBJ whole genome shotgun (WGS) entry which is preliminary data.</text>
</comment>
<evidence type="ECO:0000256" key="2">
    <source>
        <dbReference type="ARBA" id="ARBA00023015"/>
    </source>
</evidence>
<proteinExistence type="predicted"/>
<dbReference type="EMBL" id="BAAAJK010000001">
    <property type="protein sequence ID" value="GAA1380205.1"/>
    <property type="molecule type" value="Genomic_DNA"/>
</dbReference>
<dbReference type="InterPro" id="IPR010982">
    <property type="entry name" value="Lambda_DNA-bd_dom_sf"/>
</dbReference>
<dbReference type="InterPro" id="IPR009057">
    <property type="entry name" value="Homeodomain-like_sf"/>
</dbReference>
<keyword evidence="10" id="KW-1185">Reference proteome</keyword>
<dbReference type="Gene3D" id="1.10.260.40">
    <property type="entry name" value="lambda repressor-like DNA-binding domains"/>
    <property type="match status" value="1"/>
</dbReference>
<dbReference type="SMART" id="SM00530">
    <property type="entry name" value="HTH_XRE"/>
    <property type="match status" value="1"/>
</dbReference>
<dbReference type="PROSITE" id="PS50977">
    <property type="entry name" value="HTH_TETR_2"/>
    <property type="match status" value="1"/>
</dbReference>
<evidence type="ECO:0000256" key="6">
    <source>
        <dbReference type="SAM" id="MobiDB-lite"/>
    </source>
</evidence>
<dbReference type="PRINTS" id="PR00455">
    <property type="entry name" value="HTHTETR"/>
</dbReference>
<sequence length="321" mass="35056">MTDPRSVPAVAARVRELLDRDGWTQRRFAAAIGLDETKLSKSLAGRRRFAAAELVAIADVTGETVNRLLHGRDDARTHTAVPGGAAATVVSTGSTGSTVAAASAASGGRPDGTDAGTQGARRTRRRILDAAWRLIADHGYHRVRTADVARECGTSPAAIHYHFPTRSQLLDEALRHNVKLAFDRQVAELDEITDPHRRLLRLIDLQLPQGELLRREWSIWIQVWAESAIDPARRELYWDSYDRWYRSVLMTLQDGASTGVFVAGRAEPLAHQLTALIDGLGIQVMAGTPGTGAAEMRAVLHDFIDRAVLAAPEDTHRTETG</sequence>
<dbReference type="InterPro" id="IPR039538">
    <property type="entry name" value="BetI_C"/>
</dbReference>
<feature type="domain" description="HTH tetR-type" evidence="8">
    <location>
        <begin position="121"/>
        <end position="181"/>
    </location>
</feature>